<feature type="domain" description="Nose resistant-to-fluoxetine protein N-terminal" evidence="4">
    <location>
        <begin position="1118"/>
        <end position="1245"/>
    </location>
</feature>
<feature type="transmembrane region" description="Helical" evidence="2">
    <location>
        <begin position="873"/>
        <end position="892"/>
    </location>
</feature>
<evidence type="ECO:0000256" key="2">
    <source>
        <dbReference type="SAM" id="Phobius"/>
    </source>
</evidence>
<feature type="chain" id="PRO_5015692696" description="Nose resistant-to-fluoxetine protein N-terminal domain-containing protein" evidence="3">
    <location>
        <begin position="17"/>
        <end position="1785"/>
    </location>
</feature>
<evidence type="ECO:0000256" key="3">
    <source>
        <dbReference type="SAM" id="SignalP"/>
    </source>
</evidence>
<dbReference type="Proteomes" id="UP000245119">
    <property type="component" value="Linkage Group LG2"/>
</dbReference>
<feature type="compositionally biased region" description="Polar residues" evidence="1">
    <location>
        <begin position="1030"/>
        <end position="1050"/>
    </location>
</feature>
<evidence type="ECO:0000313" key="5">
    <source>
        <dbReference type="EMBL" id="PVD35696.1"/>
    </source>
</evidence>
<dbReference type="InterPro" id="IPR002656">
    <property type="entry name" value="Acyl_transf_3_dom"/>
</dbReference>
<protein>
    <recommendedName>
        <fullName evidence="4">Nose resistant-to-fluoxetine protein N-terminal domain-containing protein</fullName>
    </recommendedName>
</protein>
<keyword evidence="3" id="KW-0732">Signal</keyword>
<dbReference type="Pfam" id="PF01757">
    <property type="entry name" value="Acyl_transf_3"/>
    <property type="match status" value="2"/>
</dbReference>
<feature type="transmembrane region" description="Helical" evidence="2">
    <location>
        <begin position="693"/>
        <end position="708"/>
    </location>
</feature>
<evidence type="ECO:0000313" key="6">
    <source>
        <dbReference type="Proteomes" id="UP000245119"/>
    </source>
</evidence>
<comment type="caution">
    <text evidence="5">The sequence shown here is derived from an EMBL/GenBank/DDBJ whole genome shotgun (WGS) entry which is preliminary data.</text>
</comment>
<feature type="compositionally biased region" description="Polar residues" evidence="1">
    <location>
        <begin position="1009"/>
        <end position="1021"/>
    </location>
</feature>
<keyword evidence="6" id="KW-1185">Reference proteome</keyword>
<dbReference type="InterPro" id="IPR006621">
    <property type="entry name" value="Nose-resist-to-fluoxetine_N"/>
</dbReference>
<feature type="region of interest" description="Disordered" evidence="1">
    <location>
        <begin position="957"/>
        <end position="980"/>
    </location>
</feature>
<evidence type="ECO:0000259" key="4">
    <source>
        <dbReference type="SMART" id="SM00703"/>
    </source>
</evidence>
<feature type="transmembrane region" description="Helical" evidence="2">
    <location>
        <begin position="535"/>
        <end position="556"/>
    </location>
</feature>
<dbReference type="SMART" id="SM00703">
    <property type="entry name" value="NRF"/>
    <property type="match status" value="2"/>
</dbReference>
<feature type="compositionally biased region" description="Low complexity" evidence="1">
    <location>
        <begin position="998"/>
        <end position="1008"/>
    </location>
</feature>
<gene>
    <name evidence="5" type="ORF">C0Q70_02659</name>
</gene>
<feature type="transmembrane region" description="Helical" evidence="2">
    <location>
        <begin position="1465"/>
        <end position="1487"/>
    </location>
</feature>
<feature type="compositionally biased region" description="Polar residues" evidence="1">
    <location>
        <begin position="53"/>
        <end position="98"/>
    </location>
</feature>
<organism evidence="5 6">
    <name type="scientific">Pomacea canaliculata</name>
    <name type="common">Golden apple snail</name>
    <dbReference type="NCBI Taxonomy" id="400727"/>
    <lineage>
        <taxon>Eukaryota</taxon>
        <taxon>Metazoa</taxon>
        <taxon>Spiralia</taxon>
        <taxon>Lophotrochozoa</taxon>
        <taxon>Mollusca</taxon>
        <taxon>Gastropoda</taxon>
        <taxon>Caenogastropoda</taxon>
        <taxon>Architaenioglossa</taxon>
        <taxon>Ampullarioidea</taxon>
        <taxon>Ampullariidae</taxon>
        <taxon>Pomacea</taxon>
    </lineage>
</organism>
<feature type="transmembrane region" description="Helical" evidence="2">
    <location>
        <begin position="1746"/>
        <end position="1765"/>
    </location>
</feature>
<feature type="region of interest" description="Disordered" evidence="1">
    <location>
        <begin position="996"/>
        <end position="1062"/>
    </location>
</feature>
<feature type="transmembrane region" description="Helical" evidence="2">
    <location>
        <begin position="1254"/>
        <end position="1277"/>
    </location>
</feature>
<keyword evidence="2" id="KW-0812">Transmembrane</keyword>
<proteinExistence type="predicted"/>
<dbReference type="Pfam" id="PF20146">
    <property type="entry name" value="NRF"/>
    <property type="match status" value="2"/>
</dbReference>
<sequence length="1785" mass="192546">MLVTTVLLVTLRTALCQTTSMTGGLQTTNASLPVTPSGTSMYLNKAVSLETGTMRSSSVTPSLRNVQTEPSSPTSALGGFSTSNSSVDPVTESPSTGIVTGKPASGTPALVTQASGTLISGVTSLGGQPSSFSPIKTSSSGSTNDSFTGTSPPATKAGGISLGNSSGDNSYTTNKYTPSSFPKTDSRNFSATSLNSTPLVASANSTSASTSGAAQQLQNLMLLLNMMSGNSANSLPPEFLSFLMNSGISLQNTLQKLSLLSQTLQVLPQCAADLAAFQAGIQKGELWPLQMIDAMGKPQAGILLGEKTFVGQYDECRGISQKMNDGVIEGLFCTLQVKMNFSGLGAQLALLDQVLSTVYVDICLPASCRDDVALLAKEAADALGQTVLGASCVTSKDPTGDTLFWVTIGIIAFLTLLGVCGTAYGVHLKGSEKTPNKTSTPYLTSHINMAFNGETHENIDKHANGSSSLHEVMVQDKNGEGYVIGNGNLPEVTGQGEKHKPTVATNGLKIYANHEPEKQKIVRSRGQGDLSCLHGIRVITITWVILGHCFAMPTAATANTVGNAAALFTMIQDWTMAPLFSGTLSVDTFFLLSGCLTSYLFLRQAQKAGGITCRNMILYYVHRFWRLTPLYMVAIIFYAGIMPYLMSGPYDNSQSATLQNCKKYWWANILYVNNLVDISKMCLGQSWYLSDDMQFYVIAPLMLVPWVFGKRTIGILFCIALIIVHIVTNPIFITRDNLQLLYGNTQLDYMKEVYLPPWTRVAPFAIGVLLGYILHSTGCKYKMQKLLVLLGWLVATAVGLVAAYVQFDNVKGMDKTLHLTWDSNQFAVYETLSRPAWACAVAWVILACCTEHGGFVNTFLSWRGWGPLSRLTYGAYLFHLTTMYVILGNKIAPFYLSSWTVAELTISVTVLTYMVSFVFSLLVESPTLGLEKALLGGAVEQSRSTFVSKAVITNSSSVTESPSTGIVTGKPASGTPALVTQESGIPLSGVTGLGGQPSSFSPIKTSSSGATNDSFTGTSPPATKAGGISLRNSSEDNSYTTDKSTPSSFPKDSANSTSASTSGAAQQLQNLMLLFNMMSGNSANSLPPEFLPFLMNSGISLQNTLQKLSLLTQTLQVLPQCAADLATFQAGIQKGELWTLQMIDAIGKPQAGILLGEQTFVGQYDECRGISQKMNDGVIEGLFCTLQVKMNFSGLGAQLALLDQVLSTVYVDICLPASCRDDVAMLAKEAADALGQTLLGASCVTSKDPTDDKLFWVTIGIIAFLALLGVCGTAYGVHLKGSEKTPNKSSTPYLTSHINMACNGEMHENIEKHANGSSSLHEVMVQDKNGEAYVIGNGNLPEVTGQGEKHKTTVATNGLKIYANHEPVEQKIVRSRGLCSKLLLSFSVLENGKKLLSFEKGQGDLSCLHGIRVITITWVILGHSFVMPINTTANTVGNTAAVITMIQDWTMAPVFSGTLSVDTFFLLRLTPLYMVAIMFYAGIMPYLMSGPYDNSQSATLQNCKKYWWANILYVNNLVDISKMCLGWSWYLSDDMQFYVIAPLMLVPWAFGKRTIGILFCVALIIVHIVTNSIYITRDNLQFLYGNTQTEYMKEVYIPPWTRVAPFAIGVLLGYILHSTGCKYKMQKLLVLLGWLVATAVGLVAVYTQFDNVKGLDKTLHLAWDSNQFAVYETLSRPAWACAVAWVILACCTEHGGFVNTFLSWRGWAPLSRLTYGAYLFHITTMYVILGNKIAPFYLSSWTMAELTISVTVLTYMVSFVFSLLVESPTLGLEKALLGGAGNKKH</sequence>
<dbReference type="EMBL" id="PZQS01000002">
    <property type="protein sequence ID" value="PVD35696.1"/>
    <property type="molecule type" value="Genomic_DNA"/>
</dbReference>
<feature type="signal peptide" evidence="3">
    <location>
        <begin position="1"/>
        <end position="16"/>
    </location>
</feature>
<feature type="transmembrane region" description="Helical" evidence="2">
    <location>
        <begin position="753"/>
        <end position="774"/>
    </location>
</feature>
<dbReference type="PANTHER" id="PTHR11161:SF0">
    <property type="entry name" value="O-ACYLTRANSFERASE LIKE PROTEIN"/>
    <property type="match status" value="1"/>
</dbReference>
<feature type="transmembrane region" description="Helical" evidence="2">
    <location>
        <begin position="786"/>
        <end position="807"/>
    </location>
</feature>
<feature type="transmembrane region" description="Helical" evidence="2">
    <location>
        <begin position="1535"/>
        <end position="1550"/>
    </location>
</feature>
<evidence type="ECO:0000256" key="1">
    <source>
        <dbReference type="SAM" id="MobiDB-lite"/>
    </source>
</evidence>
<feature type="compositionally biased region" description="Polar residues" evidence="1">
    <location>
        <begin position="957"/>
        <end position="966"/>
    </location>
</feature>
<feature type="transmembrane region" description="Helical" evidence="2">
    <location>
        <begin position="403"/>
        <end position="426"/>
    </location>
</feature>
<feature type="region of interest" description="Disordered" evidence="1">
    <location>
        <begin position="53"/>
        <end position="105"/>
    </location>
</feature>
<feature type="compositionally biased region" description="Polar residues" evidence="1">
    <location>
        <begin position="162"/>
        <end position="188"/>
    </location>
</feature>
<feature type="compositionally biased region" description="Polar residues" evidence="1">
    <location>
        <begin position="143"/>
        <end position="153"/>
    </location>
</feature>
<feature type="transmembrane region" description="Helical" evidence="2">
    <location>
        <begin position="1713"/>
        <end position="1734"/>
    </location>
</feature>
<dbReference type="InterPro" id="IPR052728">
    <property type="entry name" value="O2_lipid_transport_reg"/>
</dbReference>
<dbReference type="PANTHER" id="PTHR11161">
    <property type="entry name" value="O-ACYLTRANSFERASE"/>
    <property type="match status" value="1"/>
</dbReference>
<feature type="transmembrane region" description="Helical" evidence="2">
    <location>
        <begin position="715"/>
        <end position="733"/>
    </location>
</feature>
<feature type="transmembrane region" description="Helical" evidence="2">
    <location>
        <begin position="1677"/>
        <end position="1701"/>
    </location>
</feature>
<feature type="compositionally biased region" description="Low complexity" evidence="1">
    <location>
        <begin position="130"/>
        <end position="142"/>
    </location>
</feature>
<feature type="domain" description="Nose resistant-to-fluoxetine protein N-terminal" evidence="4">
    <location>
        <begin position="267"/>
        <end position="394"/>
    </location>
</feature>
<accession>A0A2T7PQJ0</accession>
<feature type="transmembrane region" description="Helical" evidence="2">
    <location>
        <begin position="623"/>
        <end position="645"/>
    </location>
</feature>
<dbReference type="OrthoDB" id="207378at2759"/>
<feature type="transmembrane region" description="Helical" evidence="2">
    <location>
        <begin position="576"/>
        <end position="602"/>
    </location>
</feature>
<dbReference type="GO" id="GO:0016747">
    <property type="term" value="F:acyltransferase activity, transferring groups other than amino-acyl groups"/>
    <property type="evidence" value="ECO:0007669"/>
    <property type="project" value="InterPro"/>
</dbReference>
<feature type="compositionally biased region" description="Low complexity" evidence="1">
    <location>
        <begin position="1053"/>
        <end position="1062"/>
    </location>
</feature>
<feature type="transmembrane region" description="Helical" evidence="2">
    <location>
        <begin position="1557"/>
        <end position="1575"/>
    </location>
</feature>
<feature type="transmembrane region" description="Helical" evidence="2">
    <location>
        <begin position="904"/>
        <end position="923"/>
    </location>
</feature>
<reference evidence="5 6" key="1">
    <citation type="submission" date="2018-04" db="EMBL/GenBank/DDBJ databases">
        <title>The genome of golden apple snail Pomacea canaliculata provides insight into stress tolerance and invasive adaptation.</title>
        <authorList>
            <person name="Liu C."/>
            <person name="Liu B."/>
            <person name="Ren Y."/>
            <person name="Zhang Y."/>
            <person name="Wang H."/>
            <person name="Li S."/>
            <person name="Jiang F."/>
            <person name="Yin L."/>
            <person name="Zhang G."/>
            <person name="Qian W."/>
            <person name="Fan W."/>
        </authorList>
    </citation>
    <scope>NUCLEOTIDE SEQUENCE [LARGE SCALE GENOMIC DNA]</scope>
    <source>
        <strain evidence="5">SZHN2017</strain>
        <tissue evidence="5">Muscle</tissue>
    </source>
</reference>
<feature type="region of interest" description="Disordered" evidence="1">
    <location>
        <begin position="125"/>
        <end position="188"/>
    </location>
</feature>
<keyword evidence="2" id="KW-1133">Transmembrane helix</keyword>
<feature type="transmembrane region" description="Helical" evidence="2">
    <location>
        <begin position="1628"/>
        <end position="1649"/>
    </location>
</feature>
<feature type="transmembrane region" description="Helical" evidence="2">
    <location>
        <begin position="1595"/>
        <end position="1616"/>
    </location>
</feature>
<keyword evidence="2" id="KW-0472">Membrane</keyword>
<name>A0A2T7PQJ0_POMCA</name>